<evidence type="ECO:0000259" key="5">
    <source>
        <dbReference type="Pfam" id="PF18072"/>
    </source>
</evidence>
<proteinExistence type="predicted"/>
<dbReference type="SUPFAM" id="SSF82697">
    <property type="entry name" value="PurS-like"/>
    <property type="match status" value="1"/>
</dbReference>
<dbReference type="AlphaFoldDB" id="A0A1Y3ATV8"/>
<feature type="non-terminal residue" evidence="6">
    <location>
        <position position="1"/>
    </location>
</feature>
<keyword evidence="3" id="KW-0658">Purine biosynthesis</keyword>
<dbReference type="Pfam" id="PF18072">
    <property type="entry name" value="FGAR-AT_linker"/>
    <property type="match status" value="1"/>
</dbReference>
<dbReference type="InterPro" id="IPR036604">
    <property type="entry name" value="PurS-like_sf"/>
</dbReference>
<dbReference type="PANTHER" id="PTHR10099">
    <property type="entry name" value="PHOSPHORIBOSYLFORMYLGLYCINAMIDINE SYNTHASE"/>
    <property type="match status" value="1"/>
</dbReference>
<keyword evidence="7" id="KW-1185">Reference proteome</keyword>
<dbReference type="InterPro" id="IPR041609">
    <property type="entry name" value="PurL_linker"/>
</dbReference>
<comment type="caution">
    <text evidence="6">The sequence shown here is derived from an EMBL/GenBank/DDBJ whole genome shotgun (WGS) entry which is preliminary data.</text>
</comment>
<evidence type="ECO:0000256" key="4">
    <source>
        <dbReference type="ARBA" id="ARBA00022840"/>
    </source>
</evidence>
<name>A0A1Y3ATV8_EURMA</name>
<dbReference type="Gene3D" id="1.10.8.750">
    <property type="entry name" value="Phosphoribosylformylglycinamidine synthase, linker domain"/>
    <property type="match status" value="1"/>
</dbReference>
<gene>
    <name evidence="6" type="ORF">BLA29_013407</name>
</gene>
<dbReference type="OrthoDB" id="7631630at2759"/>
<feature type="domain" description="Phosphoribosylformylglycinamidine synthase linker" evidence="5">
    <location>
        <begin position="66"/>
        <end position="115"/>
    </location>
</feature>
<dbReference type="GO" id="GO:0004642">
    <property type="term" value="F:phosphoribosylformylglycinamidine synthase activity"/>
    <property type="evidence" value="ECO:0007669"/>
    <property type="project" value="TreeGrafter"/>
</dbReference>
<evidence type="ECO:0000313" key="6">
    <source>
        <dbReference type="EMBL" id="OTF71437.1"/>
    </source>
</evidence>
<protein>
    <recommendedName>
        <fullName evidence="5">Phosphoribosylformylglycinamidine synthase linker domain-containing protein</fullName>
    </recommendedName>
</protein>
<dbReference type="GO" id="GO:0005524">
    <property type="term" value="F:ATP binding"/>
    <property type="evidence" value="ECO:0007669"/>
    <property type="project" value="UniProtKB-KW"/>
</dbReference>
<dbReference type="EMBL" id="MUJZ01061105">
    <property type="protein sequence ID" value="OTF71437.1"/>
    <property type="molecule type" value="Genomic_DNA"/>
</dbReference>
<evidence type="ECO:0000256" key="1">
    <source>
        <dbReference type="ARBA" id="ARBA00022598"/>
    </source>
</evidence>
<evidence type="ECO:0000256" key="2">
    <source>
        <dbReference type="ARBA" id="ARBA00022741"/>
    </source>
</evidence>
<organism evidence="6 7">
    <name type="scientific">Euroglyphus maynei</name>
    <name type="common">Mayne's house dust mite</name>
    <dbReference type="NCBI Taxonomy" id="6958"/>
    <lineage>
        <taxon>Eukaryota</taxon>
        <taxon>Metazoa</taxon>
        <taxon>Ecdysozoa</taxon>
        <taxon>Arthropoda</taxon>
        <taxon>Chelicerata</taxon>
        <taxon>Arachnida</taxon>
        <taxon>Acari</taxon>
        <taxon>Acariformes</taxon>
        <taxon>Sarcoptiformes</taxon>
        <taxon>Astigmata</taxon>
        <taxon>Psoroptidia</taxon>
        <taxon>Analgoidea</taxon>
        <taxon>Pyroglyphidae</taxon>
        <taxon>Pyroglyphinae</taxon>
        <taxon>Euroglyphus</taxon>
    </lineage>
</organism>
<evidence type="ECO:0000313" key="7">
    <source>
        <dbReference type="Proteomes" id="UP000194236"/>
    </source>
</evidence>
<evidence type="ECO:0000256" key="3">
    <source>
        <dbReference type="ARBA" id="ARBA00022755"/>
    </source>
</evidence>
<dbReference type="GO" id="GO:0005737">
    <property type="term" value="C:cytoplasm"/>
    <property type="evidence" value="ECO:0007669"/>
    <property type="project" value="TreeGrafter"/>
</dbReference>
<dbReference type="PANTHER" id="PTHR10099:SF1">
    <property type="entry name" value="PHOSPHORIBOSYLFORMYLGLYCINAMIDINE SYNTHASE"/>
    <property type="match status" value="1"/>
</dbReference>
<dbReference type="Proteomes" id="UP000194236">
    <property type="component" value="Unassembled WGS sequence"/>
</dbReference>
<dbReference type="FunFam" id="1.10.8.750:FF:000001">
    <property type="entry name" value="Putative phosphoribosylformylglycinamidine synthase"/>
    <property type="match status" value="1"/>
</dbReference>
<keyword evidence="2" id="KW-0547">Nucleotide-binding</keyword>
<keyword evidence="1" id="KW-0436">Ligase</keyword>
<dbReference type="GO" id="GO:0006164">
    <property type="term" value="P:purine nucleotide biosynthetic process"/>
    <property type="evidence" value="ECO:0007669"/>
    <property type="project" value="UniProtKB-KW"/>
</dbReference>
<reference evidence="6 7" key="1">
    <citation type="submission" date="2017-03" db="EMBL/GenBank/DDBJ databases">
        <title>Genome Survey of Euroglyphus maynei.</title>
        <authorList>
            <person name="Arlian L.G."/>
            <person name="Morgan M.S."/>
            <person name="Rider S.D."/>
        </authorList>
    </citation>
    <scope>NUCLEOTIDE SEQUENCE [LARGE SCALE GENOMIC DNA]</scope>
    <source>
        <strain evidence="6">Arlian Lab</strain>
        <tissue evidence="6">Whole body</tissue>
    </source>
</reference>
<sequence length="129" mass="15338">KKISKIIIIIFKQKSLTNEEENKIVELLHDRMTEQRYHTPIESFKLPTHEDKWFEIDVIGHGEQALRDVSEKLGLAFDDWDISYYCSLFKDKLKRNPTSVECFDLAQSNSEHSRHWFFKVTNKTKKIPP</sequence>
<accession>A0A1Y3ATV8</accession>
<dbReference type="SUPFAM" id="SSF109736">
    <property type="entry name" value="FGAM synthase PurL, linker domain"/>
    <property type="match status" value="1"/>
</dbReference>
<keyword evidence="4" id="KW-0067">ATP-binding</keyword>